<accession>A0A8J8XVC6</accession>
<feature type="region of interest" description="Disordered" evidence="1">
    <location>
        <begin position="62"/>
        <end position="84"/>
    </location>
</feature>
<dbReference type="AlphaFoldDB" id="A0A8J8XVC6"/>
<dbReference type="KEGG" id="zma:100274767"/>
<sequence>MAPSASMLFLSYHQLHRPTEVGTPPPPPRREAAAPGGFWRRMSVSSVLSPALLQWRPEGEATLHERDAGEEIKSSAPADADKELESKFEEALRLSCWSS</sequence>
<gene>
    <name evidence="2" type="ORF">Zm00014a_032414</name>
</gene>
<dbReference type="HOGENOM" id="CLU_166420_0_0_1"/>
<protein>
    <submittedName>
        <fullName evidence="2">Uncharacterized protein</fullName>
    </submittedName>
</protein>
<proteinExistence type="predicted"/>
<name>A0A8J8XVC6_MAIZE</name>
<evidence type="ECO:0000256" key="1">
    <source>
        <dbReference type="SAM" id="MobiDB-lite"/>
    </source>
</evidence>
<evidence type="ECO:0000313" key="2">
    <source>
        <dbReference type="EMBL" id="PWZ52860.1"/>
    </source>
</evidence>
<dbReference type="OMA" id="DACMPPS"/>
<reference evidence="2" key="1">
    <citation type="journal article" date="2018" name="Nat. Genet.">
        <title>Extensive intraspecific gene order and gene structural variations between Mo17 and other maize genomes.</title>
        <authorList>
            <person name="Sun S."/>
            <person name="Zhou Y."/>
            <person name="Chen J."/>
            <person name="Shi J."/>
            <person name="Zhao H."/>
            <person name="Zhao H."/>
            <person name="Song W."/>
            <person name="Zhang M."/>
            <person name="Cui Y."/>
            <person name="Dong X."/>
            <person name="Liu H."/>
            <person name="Ma X."/>
            <person name="Jiao Y."/>
            <person name="Wang B."/>
            <person name="Wei X."/>
            <person name="Stein J.C."/>
            <person name="Glaubitz J.C."/>
            <person name="Lu F."/>
            <person name="Yu G."/>
            <person name="Liang C."/>
            <person name="Fengler K."/>
            <person name="Li B."/>
            <person name="Rafalski A."/>
            <person name="Schnable P.S."/>
            <person name="Ware D.H."/>
            <person name="Buckler E.S."/>
            <person name="Lai J."/>
        </authorList>
    </citation>
    <scope>NUCLEOTIDE SEQUENCE [LARGE SCALE GENOMIC DNA]</scope>
    <source>
        <tissue evidence="2">Seedling</tissue>
    </source>
</reference>
<dbReference type="EMBL" id="NCVQ01000001">
    <property type="protein sequence ID" value="PWZ52860.1"/>
    <property type="molecule type" value="Genomic_DNA"/>
</dbReference>
<comment type="caution">
    <text evidence="2">The sequence shown here is derived from an EMBL/GenBank/DDBJ whole genome shotgun (WGS) entry which is preliminary data.</text>
</comment>
<organism evidence="2">
    <name type="scientific">Zea mays</name>
    <name type="common">Maize</name>
    <dbReference type="NCBI Taxonomy" id="4577"/>
    <lineage>
        <taxon>Eukaryota</taxon>
        <taxon>Viridiplantae</taxon>
        <taxon>Streptophyta</taxon>
        <taxon>Embryophyta</taxon>
        <taxon>Tracheophyta</taxon>
        <taxon>Spermatophyta</taxon>
        <taxon>Magnoliopsida</taxon>
        <taxon>Liliopsida</taxon>
        <taxon>Poales</taxon>
        <taxon>Poaceae</taxon>
        <taxon>PACMAD clade</taxon>
        <taxon>Panicoideae</taxon>
        <taxon>Andropogonodae</taxon>
        <taxon>Andropogoneae</taxon>
        <taxon>Tripsacinae</taxon>
        <taxon>Zea</taxon>
    </lineage>
</organism>
<dbReference type="Proteomes" id="UP000251960">
    <property type="component" value="Chromosome 1"/>
</dbReference>
<dbReference type="OrthoDB" id="694133at2759"/>